<gene>
    <name evidence="1" type="ORF">SAMN05661086_03511</name>
</gene>
<dbReference type="STRING" id="37658.SAMN05661086_03511"/>
<proteinExistence type="predicted"/>
<dbReference type="EMBL" id="FOYZ01000020">
    <property type="protein sequence ID" value="SFS06091.1"/>
    <property type="molecule type" value="Genomic_DNA"/>
</dbReference>
<protein>
    <submittedName>
        <fullName evidence="1">Uncharacterized protein</fullName>
    </submittedName>
</protein>
<evidence type="ECO:0000313" key="2">
    <source>
        <dbReference type="Proteomes" id="UP000199659"/>
    </source>
</evidence>
<name>A0A1I6LRK6_9FIRM</name>
<reference evidence="1 2" key="1">
    <citation type="submission" date="2016-10" db="EMBL/GenBank/DDBJ databases">
        <authorList>
            <person name="de Groot N.N."/>
        </authorList>
    </citation>
    <scope>NUCLEOTIDE SEQUENCE [LARGE SCALE GENOMIC DNA]</scope>
    <source>
        <strain evidence="1 2">743A</strain>
    </source>
</reference>
<sequence>MQIKGQAKIELFHALTGMQTDCIEETNLVTDYVKNIINPPQMAREFAYYESSTQSLNAYQQVYRKKIDVDLMYSSDLITNYFSGLLLFREKLEESKDHIAMTVGDVVCAAACETTSMANLELGTLNANETADVTDSNGKVIGKRFVWDFGTDRANGQIAAMSLVSPACEHRLYGPSGGGDGSFLTMYGYYYGAPAYRNGYLVNAGVDSITTIGSPLKQKEDQSVLSLVYETETRKLKIYQNTYDYSKVSLGKSNHDTAGRTYTLLKEVQLTSSAITTNLYVTQTVGDTLYVMTTASVYLSNGNYAKLNLHMVNLSTFELTEQLGITLPVPWYSWGDFLILEQDVFYTAGKYGSYNKVVLVHTTLQNLADHTVIMEEDTLGNCKLNYYKGLVYLACYSSYTASSRFGILYPDSLKIVHWGSNFSLSSSYNSSSVFRMVPSDYLKPPFVLYQIGSETNCYMGTFALCLSTINNLASPVIKTADKTMKITYTIKEISE</sequence>
<organism evidence="1 2">
    <name type="scientific">Anaeromicropila populeti</name>
    <dbReference type="NCBI Taxonomy" id="37658"/>
    <lineage>
        <taxon>Bacteria</taxon>
        <taxon>Bacillati</taxon>
        <taxon>Bacillota</taxon>
        <taxon>Clostridia</taxon>
        <taxon>Lachnospirales</taxon>
        <taxon>Lachnospiraceae</taxon>
        <taxon>Anaeromicropila</taxon>
    </lineage>
</organism>
<dbReference type="AlphaFoldDB" id="A0A1I6LRK6"/>
<evidence type="ECO:0000313" key="1">
    <source>
        <dbReference type="EMBL" id="SFS06091.1"/>
    </source>
</evidence>
<dbReference type="RefSeq" id="WP_092563884.1">
    <property type="nucleotide sequence ID" value="NZ_FOYZ01000020.1"/>
</dbReference>
<dbReference type="Proteomes" id="UP000199659">
    <property type="component" value="Unassembled WGS sequence"/>
</dbReference>
<dbReference type="OrthoDB" id="1762345at2"/>
<accession>A0A1I6LRK6</accession>
<keyword evidence="2" id="KW-1185">Reference proteome</keyword>